<protein>
    <submittedName>
        <fullName evidence="4">Aggrephagy</fullName>
    </submittedName>
</protein>
<dbReference type="InterPro" id="IPR050865">
    <property type="entry name" value="BEACH_Domain"/>
</dbReference>
<comment type="caution">
    <text evidence="4">The sequence shown here is derived from an EMBL/GenBank/DDBJ whole genome shotgun (WGS) entry which is preliminary data.</text>
</comment>
<dbReference type="EMBL" id="JAPFFF010000021">
    <property type="protein sequence ID" value="KAK8853793.1"/>
    <property type="molecule type" value="Genomic_DNA"/>
</dbReference>
<dbReference type="Gene3D" id="2.130.10.10">
    <property type="entry name" value="YVTN repeat-like/Quinoprotein amine dehydrogenase"/>
    <property type="match status" value="1"/>
</dbReference>
<keyword evidence="5" id="KW-1185">Reference proteome</keyword>
<dbReference type="InterPro" id="IPR000409">
    <property type="entry name" value="BEACH_dom"/>
</dbReference>
<dbReference type="InterPro" id="IPR015943">
    <property type="entry name" value="WD40/YVTN_repeat-like_dom_sf"/>
</dbReference>
<feature type="domain" description="BEACH" evidence="2">
    <location>
        <begin position="1355"/>
        <end position="1852"/>
    </location>
</feature>
<dbReference type="InterPro" id="IPR036372">
    <property type="entry name" value="BEACH_dom_sf"/>
</dbReference>
<evidence type="ECO:0000259" key="2">
    <source>
        <dbReference type="SMART" id="SM01026"/>
    </source>
</evidence>
<evidence type="ECO:0000313" key="5">
    <source>
        <dbReference type="Proteomes" id="UP001470230"/>
    </source>
</evidence>
<dbReference type="Proteomes" id="UP001470230">
    <property type="component" value="Unassembled WGS sequence"/>
</dbReference>
<dbReference type="SUPFAM" id="SSF50978">
    <property type="entry name" value="WD40 repeat-like"/>
    <property type="match status" value="1"/>
</dbReference>
<feature type="compositionally biased region" description="Basic and acidic residues" evidence="1">
    <location>
        <begin position="1550"/>
        <end position="1753"/>
    </location>
</feature>
<dbReference type="EMBL" id="JAPFFF010000248">
    <property type="protein sequence ID" value="KAK8835028.1"/>
    <property type="molecule type" value="Genomic_DNA"/>
</dbReference>
<dbReference type="Pfam" id="PF02138">
    <property type="entry name" value="Beach"/>
    <property type="match status" value="2"/>
</dbReference>
<dbReference type="SUPFAM" id="SSF81837">
    <property type="entry name" value="BEACH domain"/>
    <property type="match status" value="2"/>
</dbReference>
<gene>
    <name evidence="4" type="ORF">M9Y10_016336</name>
    <name evidence="3" type="ORF">M9Y10_019436</name>
</gene>
<evidence type="ECO:0000256" key="1">
    <source>
        <dbReference type="SAM" id="MobiDB-lite"/>
    </source>
</evidence>
<evidence type="ECO:0000313" key="4">
    <source>
        <dbReference type="EMBL" id="KAK8853793.1"/>
    </source>
</evidence>
<reference evidence="4 5" key="1">
    <citation type="submission" date="2024-04" db="EMBL/GenBank/DDBJ databases">
        <title>Tritrichomonas musculus Genome.</title>
        <authorList>
            <person name="Alves-Ferreira E."/>
            <person name="Grigg M."/>
            <person name="Lorenzi H."/>
            <person name="Galac M."/>
        </authorList>
    </citation>
    <scope>NUCLEOTIDE SEQUENCE [LARGE SCALE GENOMIC DNA]</scope>
    <source>
        <strain evidence="4 5">EAF2021</strain>
    </source>
</reference>
<evidence type="ECO:0000313" key="3">
    <source>
        <dbReference type="EMBL" id="KAK8835028.1"/>
    </source>
</evidence>
<name>A0ABR2HWQ9_9EUKA</name>
<dbReference type="SMART" id="SM01026">
    <property type="entry name" value="Beach"/>
    <property type="match status" value="1"/>
</dbReference>
<dbReference type="InterPro" id="IPR036322">
    <property type="entry name" value="WD40_repeat_dom_sf"/>
</dbReference>
<accession>A0ABR2HWQ9</accession>
<organism evidence="4 5">
    <name type="scientific">Tritrichomonas musculus</name>
    <dbReference type="NCBI Taxonomy" id="1915356"/>
    <lineage>
        <taxon>Eukaryota</taxon>
        <taxon>Metamonada</taxon>
        <taxon>Parabasalia</taxon>
        <taxon>Tritrichomonadida</taxon>
        <taxon>Tritrichomonadidae</taxon>
        <taxon>Tritrichomonas</taxon>
    </lineage>
</organism>
<dbReference type="PANTHER" id="PTHR13743:SF112">
    <property type="entry name" value="BEACH DOMAIN-CONTAINING PROTEIN"/>
    <property type="match status" value="1"/>
</dbReference>
<feature type="region of interest" description="Disordered" evidence="1">
    <location>
        <begin position="1547"/>
        <end position="1753"/>
    </location>
</feature>
<sequence>MSPSLIFELLDSYSESNLFDIWKKLLLKVQNYPQIQDIHLNIFYYLLLSSIKHPCLIKIFKDLNFPNFCDDIVFLKRKANSILSFQKISFLSLYLLFCRLDDGISNDFVLTYDLRSNLTRILSNKGQFEYLENFLIWVINPTNELFQMEGITFPKSKEIFSLLPPPSYTFSTKIAPIIISLLIKIGISDHFNDSSFIKFIDSINKINKWERAPNNLLIGITDISVLLSIISHAMKNDSFFNLLTSALSISCVFPVFYKSYSLISSNDQKLLNFLISISSTTPLVNDFLRIDSKHKLNFSCMNGTIVMWVRFLHQPVRIAKINMNSNIKIYIKRDENTFILEVRKGTSKFIPMNDDIGGWYFIVIEIKPKMISMSVNLAKVKIEGQFGQNATISIGKSTSFYDMQSFHFFRAELSTVNVCRLFSLGPNYKSNFVDNFITINGYESLFFLKNNFISSLYFQWMTNMKPLNLDTKNSEGLFGKNYEFGISPPYGQLLTTQKNSMLEKNNSILKKRFCFDSFINSLDSIGGISLVIHFLAEIILKKKELHSLAFSLFEILVSRFPFIHFYFEKNKAYQMIGRLLWKSSHDPKAIFKCAMSIRNGKCVVTNVDVVRYWLFGPSLFNCEFYDLAKTILDSLEGEFAEDNLCMLEAADCFSSLIKSISNSRNHSEKFLSVLMALALKLTNLNNAQNHASMIIKYLLVYHFKNPSNEYIQKVQNADNECIQKVQNNDNKCIQNNDNECIQKVDFDDDLVCDKVKKKSLMLNGSNEAVSLIHLLSQILFIFGKKVSVSLDLLLPMFINSPTPVLSSLYDLMMKYLPPIHHTSLIVAMSRSSSNSEFSEYVYSYSTSFIFKASENSYSQFYQVTIPILYLLSQERKEELIIAILSAAATILDYFKEYPSFIFDHLYRFLIKLTTMNKMSFFFGHEPNSSSGQITPFCHFLLKILICALFNLHSYECVKSFIHAFITLDQGEYSIFVIGYLFDRLSDYNYEKCSSNMQLMSNIVNDLFMNIPFILRERIVNPPPYIPFLIKNACNFIDFYSTPEIVNHFVFLLNEISFNSTTIAMSIVSIVSECKVIQSLPNFKEIICMLESPMMMLNSKPKKIALKFDSSKFLSFIENVGNSDIDCFLSLYCNSVLAQAVNAHSFFSQQEENDEMLSKWKEIFTQLNFPGSKIYENCPVKYKVDDSTVRYQVRRVLLPMNPSLDHQYLDFWETKYSNNEEKPVIKLTLNEVFEKLNYSHTNEILFTAESSRLHGTSIIQGFFVVTKKTIKFYGENDRFLNFNVGRIHSIRLIDYQHQPIGIFVNEKDMNSRFISNSAMFAFKAAALRNDFINNIEKNFQIKIVRSIDFDQLNSVTFNWSAGRITNFDYLLYLNFLSGRTWSDLTRYPIFPWVCLDFSKSGPVKRDLKFPFFAQTEEQKSSCLKYYKMTQEIPDELPHYYSNYVSNVGSTLYFLVRLEPFTTEEIEYQGGRLDSPDRSFQSFEIAANVMTNPGEKSTLELIPEAYFMPDFLINVNKIKFPMSPIKKVEISDVKLPHWATTKFTKLKPKQSTVKEPKLEQSTVKEPKLEQSTVKEPKLEQSTVKEPKLEQSTVKEPKLEQSTVKEPKLEQSTVKEPKLEQSTVKEPKLEQSTVKEPKLEQSTVKEPKLEQSTVKEPKLEQSTVKEPKLEQSTVKEPKLEQSTVKEPKLEQSTVKEPKLEQSTVKEPKLEQSTVKEPKLEQSTVKEPKLEQSTVKEPKLEQSAVEEQKAELSRQEDAGGTECECLSPFKFVRKMRRILESDEISSELNEWIDLIWGVRRSGSPASERFNVFSPIIYKFDERKYYDDQKLLNAFSSLMHNCGQAPLQLFADFHPKRSVGHHSPSILSRKQNLTLSSKNENKRPSVEDLFNMGFDVRSHYEKPECFSMSDRSVITHDGLFDCFIRMRIIQKVDFLSSIEIEKIDFEGKSAKTVINFSNEIEPRLICTSKNGCDVDFTSPLNSNDGYGFLFNFPNGHKNSLLNCNGFVDFIISHKIPIINHWHFLTEKCQIVHVSTLRGHQQEITAIALNSIGSTVFAGHSDGVISAFRINPDSFIRTFSCKRKMPISKVAVLADNSSLLVVQNVKMCHFFGIENKKKSSFLSLFEINGRLISEIEIECEDVLECALTSFCSGLQTNLAFLLTRSSKIFAVSMNSLKRKAIVDTGSAVIESISLWNNVVLVALTNANSLISWNLFDLEKNVKK</sequence>
<dbReference type="PANTHER" id="PTHR13743">
    <property type="entry name" value="BEIGE/BEACH-RELATED"/>
    <property type="match status" value="1"/>
</dbReference>
<proteinExistence type="predicted"/>
<dbReference type="Gene3D" id="1.10.1540.10">
    <property type="entry name" value="BEACH domain"/>
    <property type="match status" value="2"/>
</dbReference>